<dbReference type="InterPro" id="IPR003141">
    <property type="entry name" value="Pol/His_phosphatase_N"/>
</dbReference>
<reference evidence="2" key="1">
    <citation type="submission" date="2020-10" db="EMBL/GenBank/DDBJ databases">
        <authorList>
            <person name="Gilroy R."/>
        </authorList>
    </citation>
    <scope>NUCLEOTIDE SEQUENCE</scope>
    <source>
        <strain evidence="2">CHK184-20233</strain>
    </source>
</reference>
<dbReference type="InterPro" id="IPR052018">
    <property type="entry name" value="PHP_domain"/>
</dbReference>
<evidence type="ECO:0000259" key="1">
    <source>
        <dbReference type="SMART" id="SM00481"/>
    </source>
</evidence>
<dbReference type="GO" id="GO:0004534">
    <property type="term" value="F:5'-3' RNA exonuclease activity"/>
    <property type="evidence" value="ECO:0007669"/>
    <property type="project" value="TreeGrafter"/>
</dbReference>
<dbReference type="Gene3D" id="3.20.20.140">
    <property type="entry name" value="Metal-dependent hydrolases"/>
    <property type="match status" value="1"/>
</dbReference>
<name>A0A9D1DV72_9FIRM</name>
<dbReference type="SUPFAM" id="SSF89550">
    <property type="entry name" value="PHP domain-like"/>
    <property type="match status" value="1"/>
</dbReference>
<feature type="domain" description="Polymerase/histidinol phosphatase N-terminal" evidence="1">
    <location>
        <begin position="5"/>
        <end position="71"/>
    </location>
</feature>
<dbReference type="InterPro" id="IPR004013">
    <property type="entry name" value="PHP_dom"/>
</dbReference>
<dbReference type="CDD" id="cd07438">
    <property type="entry name" value="PHP_HisPPase_AMP"/>
    <property type="match status" value="1"/>
</dbReference>
<evidence type="ECO:0000313" key="2">
    <source>
        <dbReference type="EMBL" id="HIR59606.1"/>
    </source>
</evidence>
<dbReference type="Proteomes" id="UP000824232">
    <property type="component" value="Unassembled WGS sequence"/>
</dbReference>
<dbReference type="Pfam" id="PF02811">
    <property type="entry name" value="PHP"/>
    <property type="match status" value="1"/>
</dbReference>
<dbReference type="SMART" id="SM00481">
    <property type="entry name" value="POLIIIAc"/>
    <property type="match status" value="1"/>
</dbReference>
<gene>
    <name evidence="2" type="ORF">IAB38_06100</name>
</gene>
<dbReference type="PANTHER" id="PTHR42924:SF3">
    <property type="entry name" value="POLYMERASE_HISTIDINOL PHOSPHATASE N-TERMINAL DOMAIN-CONTAINING PROTEIN"/>
    <property type="match status" value="1"/>
</dbReference>
<dbReference type="AlphaFoldDB" id="A0A9D1DV72"/>
<organism evidence="2 3">
    <name type="scientific">Candidatus Onthousia excrementipullorum</name>
    <dbReference type="NCBI Taxonomy" id="2840884"/>
    <lineage>
        <taxon>Bacteria</taxon>
        <taxon>Bacillati</taxon>
        <taxon>Bacillota</taxon>
        <taxon>Bacilli</taxon>
        <taxon>Candidatus Onthousia</taxon>
    </lineage>
</organism>
<accession>A0A9D1DV72</accession>
<proteinExistence type="predicted"/>
<sequence>MNKLIDLHIHSNLSDGELSPKEIIDRAVNNGVSVIAIADHDTTLGYNDDLFNYAKENNVKLITAVEISTKYKGIGIHVLGYNFDINNKLLTDKLYSNRNARHIYLHNVAVKLKELGYIIDVDYLDKIDAVTKAHIASNIVDNKDNGKLLLKTFGYIPERGEFIETIMNEGCPCYVKKETISPMEASSLIREAGGKVVLAHPVAYKHEDGLTDDDILNLVKEMNPDGIEANYIYVDRNGNKINECIHWNDFAKHHNFITTMGSDFHKVDNVHPDIGLINEDITLDNKEVNTIIDNLLN</sequence>
<dbReference type="InterPro" id="IPR016195">
    <property type="entry name" value="Pol/histidinol_Pase-like"/>
</dbReference>
<dbReference type="GO" id="GO:0035312">
    <property type="term" value="F:5'-3' DNA exonuclease activity"/>
    <property type="evidence" value="ECO:0007669"/>
    <property type="project" value="TreeGrafter"/>
</dbReference>
<comment type="caution">
    <text evidence="2">The sequence shown here is derived from an EMBL/GenBank/DDBJ whole genome shotgun (WGS) entry which is preliminary data.</text>
</comment>
<dbReference type="PANTHER" id="PTHR42924">
    <property type="entry name" value="EXONUCLEASE"/>
    <property type="match status" value="1"/>
</dbReference>
<reference evidence="2" key="2">
    <citation type="journal article" date="2021" name="PeerJ">
        <title>Extensive microbial diversity within the chicken gut microbiome revealed by metagenomics and culture.</title>
        <authorList>
            <person name="Gilroy R."/>
            <person name="Ravi A."/>
            <person name="Getino M."/>
            <person name="Pursley I."/>
            <person name="Horton D.L."/>
            <person name="Alikhan N.F."/>
            <person name="Baker D."/>
            <person name="Gharbi K."/>
            <person name="Hall N."/>
            <person name="Watson M."/>
            <person name="Adriaenssens E.M."/>
            <person name="Foster-Nyarko E."/>
            <person name="Jarju S."/>
            <person name="Secka A."/>
            <person name="Antonio M."/>
            <person name="Oren A."/>
            <person name="Chaudhuri R.R."/>
            <person name="La Ragione R."/>
            <person name="Hildebrand F."/>
            <person name="Pallen M.J."/>
        </authorList>
    </citation>
    <scope>NUCLEOTIDE SEQUENCE</scope>
    <source>
        <strain evidence="2">CHK184-20233</strain>
    </source>
</reference>
<protein>
    <submittedName>
        <fullName evidence="2">PHP domain-containing protein</fullName>
    </submittedName>
</protein>
<evidence type="ECO:0000313" key="3">
    <source>
        <dbReference type="Proteomes" id="UP000824232"/>
    </source>
</evidence>
<dbReference type="Gene3D" id="1.10.150.650">
    <property type="match status" value="1"/>
</dbReference>
<dbReference type="EMBL" id="DVHC01000062">
    <property type="protein sequence ID" value="HIR59606.1"/>
    <property type="molecule type" value="Genomic_DNA"/>
</dbReference>